<evidence type="ECO:0008006" key="4">
    <source>
        <dbReference type="Google" id="ProtNLM"/>
    </source>
</evidence>
<evidence type="ECO:0000313" key="2">
    <source>
        <dbReference type="EMBL" id="GAA5517974.1"/>
    </source>
</evidence>
<gene>
    <name evidence="2" type="ORF">Lsed01_00391</name>
</gene>
<keyword evidence="1" id="KW-1133">Transmembrane helix</keyword>
<accession>A0ABP9WDR1</accession>
<evidence type="ECO:0000313" key="3">
    <source>
        <dbReference type="Proteomes" id="UP001426770"/>
    </source>
</evidence>
<dbReference type="Pfam" id="PF19607">
    <property type="entry name" value="DUF6112"/>
    <property type="match status" value="1"/>
</dbReference>
<feature type="transmembrane region" description="Helical" evidence="1">
    <location>
        <begin position="33"/>
        <end position="56"/>
    </location>
</feature>
<reference evidence="2 3" key="1">
    <citation type="submission" date="2024-02" db="EMBL/GenBank/DDBJ databases">
        <title>Lysinimicrobium sediminis NBRC 112286.</title>
        <authorList>
            <person name="Ichikawa N."/>
            <person name="Katano-Makiyama Y."/>
            <person name="Hidaka K."/>
        </authorList>
    </citation>
    <scope>NUCLEOTIDE SEQUENCE [LARGE SCALE GENOMIC DNA]</scope>
    <source>
        <strain evidence="2 3">NBRC 112286</strain>
    </source>
</reference>
<keyword evidence="1" id="KW-0472">Membrane</keyword>
<comment type="caution">
    <text evidence="2">The sequence shown here is derived from an EMBL/GenBank/DDBJ whole genome shotgun (WGS) entry which is preliminary data.</text>
</comment>
<protein>
    <recommendedName>
        <fullName evidence="4">Integral membrane protein</fullName>
    </recommendedName>
</protein>
<proteinExistence type="predicted"/>
<keyword evidence="3" id="KW-1185">Reference proteome</keyword>
<name>A0ABP9WDR1_9MICO</name>
<dbReference type="InterPro" id="IPR046094">
    <property type="entry name" value="DUF6112"/>
</dbReference>
<evidence type="ECO:0000256" key="1">
    <source>
        <dbReference type="SAM" id="Phobius"/>
    </source>
</evidence>
<organism evidence="2 3">
    <name type="scientific">Demequina sediminis</name>
    <dbReference type="NCBI Taxonomy" id="1930058"/>
    <lineage>
        <taxon>Bacteria</taxon>
        <taxon>Bacillati</taxon>
        <taxon>Actinomycetota</taxon>
        <taxon>Actinomycetes</taxon>
        <taxon>Micrococcales</taxon>
        <taxon>Demequinaceae</taxon>
        <taxon>Demequina</taxon>
    </lineage>
</organism>
<keyword evidence="1" id="KW-0812">Transmembrane</keyword>
<dbReference type="Proteomes" id="UP001426770">
    <property type="component" value="Unassembled WGS sequence"/>
</dbReference>
<sequence>MLIFAVLMLVVSAIVWGVATSSGNYQLAIRARTAVLVAVGAAALAGAAVALMNFLLGVGETL</sequence>
<dbReference type="EMBL" id="BAABRR010000001">
    <property type="protein sequence ID" value="GAA5517974.1"/>
    <property type="molecule type" value="Genomic_DNA"/>
</dbReference>